<dbReference type="SUPFAM" id="SSF56300">
    <property type="entry name" value="Metallo-dependent phosphatases"/>
    <property type="match status" value="1"/>
</dbReference>
<dbReference type="PANTHER" id="PTHR31302">
    <property type="entry name" value="TRANSMEMBRANE PROTEIN WITH METALLOPHOSPHOESTERASE DOMAIN-RELATED"/>
    <property type="match status" value="1"/>
</dbReference>
<feature type="domain" description="Calcineurin-like phosphoesterase" evidence="1">
    <location>
        <begin position="1"/>
        <end position="196"/>
    </location>
</feature>
<dbReference type="Pfam" id="PF00149">
    <property type="entry name" value="Metallophos"/>
    <property type="match status" value="1"/>
</dbReference>
<dbReference type="RefSeq" id="WP_089023747.1">
    <property type="nucleotide sequence ID" value="NZ_NIQC01000016.1"/>
</dbReference>
<proteinExistence type="predicted"/>
<dbReference type="InterPro" id="IPR029052">
    <property type="entry name" value="Metallo-depent_PP-like"/>
</dbReference>
<dbReference type="PIRSF" id="PIRSF033094">
    <property type="entry name" value="Pesterase_CT488"/>
    <property type="match status" value="1"/>
</dbReference>
<dbReference type="PANTHER" id="PTHR31302:SF22">
    <property type="entry name" value="PHOSPHOESTERASE"/>
    <property type="match status" value="1"/>
</dbReference>
<dbReference type="OrthoDB" id="8610138at2"/>
<comment type="caution">
    <text evidence="2">The sequence shown here is derived from an EMBL/GenBank/DDBJ whole genome shotgun (WGS) entry which is preliminary data.</text>
</comment>
<keyword evidence="3" id="KW-1185">Reference proteome</keyword>
<organism evidence="2 3">
    <name type="scientific">Natranaerobius trueperi</name>
    <dbReference type="NCBI Taxonomy" id="759412"/>
    <lineage>
        <taxon>Bacteria</taxon>
        <taxon>Bacillati</taxon>
        <taxon>Bacillota</taxon>
        <taxon>Clostridia</taxon>
        <taxon>Natranaerobiales</taxon>
        <taxon>Natranaerobiaceae</taxon>
        <taxon>Natranaerobius</taxon>
    </lineage>
</organism>
<dbReference type="Proteomes" id="UP000214588">
    <property type="component" value="Unassembled WGS sequence"/>
</dbReference>
<dbReference type="InterPro" id="IPR014578">
    <property type="entry name" value="Pesterase_CT488"/>
</dbReference>
<dbReference type="AlphaFoldDB" id="A0A226BYX0"/>
<reference evidence="2 3" key="1">
    <citation type="submission" date="2017-06" db="EMBL/GenBank/DDBJ databases">
        <title>Draft Genome Sequence of Natranaerobius trueperi halophilic, alkalithermophilic bacteria from soda lakes.</title>
        <authorList>
            <person name="Zhao B."/>
        </authorList>
    </citation>
    <scope>NUCLEOTIDE SEQUENCE [LARGE SCALE GENOMIC DNA]</scope>
    <source>
        <strain evidence="2 3">DSM 18760</strain>
    </source>
</reference>
<dbReference type="InterPro" id="IPR004843">
    <property type="entry name" value="Calcineurin-like_PHP"/>
</dbReference>
<evidence type="ECO:0000313" key="2">
    <source>
        <dbReference type="EMBL" id="OWZ83524.1"/>
    </source>
</evidence>
<protein>
    <submittedName>
        <fullName evidence="2">Serine/threonine protein phosphatase</fullName>
    </submittedName>
</protein>
<accession>A0A226BYX0</accession>
<name>A0A226BYX0_9FIRM</name>
<dbReference type="Gene3D" id="3.60.21.10">
    <property type="match status" value="1"/>
</dbReference>
<sequence>MHLFAISDLHLSLQADKPMDVFGPLWENYHERIKENWEEVVTEDDTVIIGGDFSWALKLEEVKKDACFIHELPGKKVLFKGNHDYWWNSYKKVKETLPESFFVVQNNYYPFNDKIAICGTRGWQTPCEERDHDKKVYNREINRLKLSLDAAIKDGYQDFIVTLHYPPFARDNDKTSFTEVLKEYGVKVCIYGHLHGEDHKNAFIGEKEGIVYYFVSSDYLGFKPIPIKV</sequence>
<gene>
    <name evidence="2" type="ORF">CDO51_07910</name>
</gene>
<evidence type="ECO:0000313" key="3">
    <source>
        <dbReference type="Proteomes" id="UP000214588"/>
    </source>
</evidence>
<dbReference type="InterPro" id="IPR051158">
    <property type="entry name" value="Metallophosphoesterase_sf"/>
</dbReference>
<dbReference type="EMBL" id="NIQC01000016">
    <property type="protein sequence ID" value="OWZ83524.1"/>
    <property type="molecule type" value="Genomic_DNA"/>
</dbReference>
<evidence type="ECO:0000259" key="1">
    <source>
        <dbReference type="Pfam" id="PF00149"/>
    </source>
</evidence>
<dbReference type="GO" id="GO:0016787">
    <property type="term" value="F:hydrolase activity"/>
    <property type="evidence" value="ECO:0007669"/>
    <property type="project" value="InterPro"/>
</dbReference>